<dbReference type="Gene3D" id="2.170.130.10">
    <property type="entry name" value="TonB-dependent receptor, plug domain"/>
    <property type="match status" value="1"/>
</dbReference>
<comment type="caution">
    <text evidence="10">The sequence shown here is derived from an EMBL/GenBank/DDBJ whole genome shotgun (WGS) entry which is preliminary data.</text>
</comment>
<evidence type="ECO:0000259" key="9">
    <source>
        <dbReference type="Pfam" id="PF07715"/>
    </source>
</evidence>
<comment type="subcellular location">
    <subcellularLocation>
        <location evidence="1 7">Cell outer membrane</location>
        <topology evidence="1 7">Multi-pass membrane protein</topology>
    </subcellularLocation>
</comment>
<keyword evidence="8" id="KW-0732">Signal</keyword>
<feature type="domain" description="TonB-dependent receptor plug" evidence="9">
    <location>
        <begin position="129"/>
        <end position="252"/>
    </location>
</feature>
<evidence type="ECO:0000256" key="6">
    <source>
        <dbReference type="ARBA" id="ARBA00023237"/>
    </source>
</evidence>
<dbReference type="InterPro" id="IPR023996">
    <property type="entry name" value="TonB-dep_OMP_SusC/RagA"/>
</dbReference>
<protein>
    <submittedName>
        <fullName evidence="10">SusC/RagA family TonB-linked outer membrane protein</fullName>
    </submittedName>
</protein>
<dbReference type="InterPro" id="IPR023997">
    <property type="entry name" value="TonB-dep_OMP_SusC/RagA_CS"/>
</dbReference>
<dbReference type="InterPro" id="IPR012910">
    <property type="entry name" value="Plug_dom"/>
</dbReference>
<dbReference type="PROSITE" id="PS52016">
    <property type="entry name" value="TONB_DEPENDENT_REC_3"/>
    <property type="match status" value="1"/>
</dbReference>
<keyword evidence="2 7" id="KW-0813">Transport</keyword>
<keyword evidence="5 7" id="KW-0472">Membrane</keyword>
<evidence type="ECO:0000256" key="2">
    <source>
        <dbReference type="ARBA" id="ARBA00022448"/>
    </source>
</evidence>
<feature type="chain" id="PRO_5046993993" evidence="8">
    <location>
        <begin position="21"/>
        <end position="1091"/>
    </location>
</feature>
<dbReference type="InterPro" id="IPR036942">
    <property type="entry name" value="Beta-barrel_TonB_sf"/>
</dbReference>
<accession>A0ABX2AKA1</accession>
<gene>
    <name evidence="10" type="ORF">HPS56_01055</name>
</gene>
<keyword evidence="11" id="KW-1185">Reference proteome</keyword>
<feature type="signal peptide" evidence="8">
    <location>
        <begin position="1"/>
        <end position="20"/>
    </location>
</feature>
<name>A0ABX2AKA1_9BACT</name>
<keyword evidence="6 7" id="KW-0998">Cell outer membrane</keyword>
<dbReference type="InterPro" id="IPR039426">
    <property type="entry name" value="TonB-dep_rcpt-like"/>
</dbReference>
<sequence>MKNKYILLVLFVMVVQAALAQKTLTGTVTEMFGNSKEPCIGVNVTFVNSQNRILAGTVTDFNGNYTLKVPAEKGQITLKFSYIGMQTQSFKYNGETQKNVTMKADSHQIKEVEVKGSRSRRNEMGLTQKQQSFATQKIDMSEITAVQPVTSIEEALQGQLGGVDIIAAGDPGAKSSIRIRGTATLNSNADPLIVVNGVPYSTDIDDSFDFNTANQEDFAQMLSLNPNDIESIEVLKDAASTAVYGTAGANGVLLITTKKGAMGKTRFTFSTKNSLKVEPESMPMLNGDQYKAFIQDAIWNTANARGLQSSGDLLEFLFDTPEINYNESWRYFDEYNQNVDWLSYLTKNAFTTDNSFSMSGGGERATYRFSLSYLSEGGTTEGTGLTRFNTSIDIGYRFSDKLMVNTEYTYSDTEKKSPWTEKLRAEAIRKMPNKSPYYIDDATGAMTDTYFTRQNSEEFQGAFSSNDNGGNSTNFHPLIMADESYRNLNTKEQKMTVRANWYILPELTFRGYVSMKYKTSKTEAFLPQAATGVMATSTFANRSDDNYSNNFSLQSEAKLTYAKEWQDKKHQFTATGLWRTSQSTSSTTASARYNVASAEIADPGSGGGVLLSVGSGKSEVRSLSGIGSVVYTFLDRYTINGTVNYEGKSSLGKNNRWGLFPSLGASWILSDEPFMKWASSELTQAKIRASYGMSGNAPSGTSPYVGTYTAVGNYMDGSAVSISTMQLNKLKWESSREIDLGFDLNFWDGKLTATFDWYRKDTKDLLQKNVTLPSSIGLPTPRIGWYNSGKIRNEGWEFRIDYEVLKTKDWQFKVNYNVNRNKNTIVELPQNINEEQFSLSNGKYAQRLISGTAVGSFFGFKYLGVYQNTTDTYAKDAQGGIMYDMQGKPIVMKNGQYTCYPGDAKYADINNDGKIDKNDIVYIGNSNPILSGGGGFNLKYKSLSLTVFLHYRLGQKIVNSARMNAESMYGSDNQSTAVLRRWRNEGDQTEIPRALWKYGLNYLGSDRFVEDCSFVRLKTLSLSYTLPKKFVQNLGLTSANVFLTGYDLFTFTDYTGQDPEVTLPSGITSLAEDRSQTPRSKRFSMGVTINF</sequence>
<evidence type="ECO:0000256" key="8">
    <source>
        <dbReference type="SAM" id="SignalP"/>
    </source>
</evidence>
<organism evidence="10 11">
    <name type="scientific">Xylanibacter muris</name>
    <dbReference type="NCBI Taxonomy" id="2736290"/>
    <lineage>
        <taxon>Bacteria</taxon>
        <taxon>Pseudomonadati</taxon>
        <taxon>Bacteroidota</taxon>
        <taxon>Bacteroidia</taxon>
        <taxon>Bacteroidales</taxon>
        <taxon>Prevotellaceae</taxon>
        <taxon>Xylanibacter</taxon>
    </lineage>
</organism>
<keyword evidence="4 7" id="KW-0812">Transmembrane</keyword>
<keyword evidence="3 7" id="KW-1134">Transmembrane beta strand</keyword>
<evidence type="ECO:0000256" key="5">
    <source>
        <dbReference type="ARBA" id="ARBA00023136"/>
    </source>
</evidence>
<dbReference type="NCBIfam" id="TIGR04056">
    <property type="entry name" value="OMP_RagA_SusC"/>
    <property type="match status" value="1"/>
</dbReference>
<dbReference type="InterPro" id="IPR008969">
    <property type="entry name" value="CarboxyPept-like_regulatory"/>
</dbReference>
<evidence type="ECO:0000256" key="4">
    <source>
        <dbReference type="ARBA" id="ARBA00022692"/>
    </source>
</evidence>
<dbReference type="SUPFAM" id="SSF56935">
    <property type="entry name" value="Porins"/>
    <property type="match status" value="1"/>
</dbReference>
<dbReference type="SUPFAM" id="SSF49464">
    <property type="entry name" value="Carboxypeptidase regulatory domain-like"/>
    <property type="match status" value="1"/>
</dbReference>
<reference evidence="10 11" key="1">
    <citation type="submission" date="2020-05" db="EMBL/GenBank/DDBJ databases">
        <title>Distinct polysaccharide utilization as determinants for interspecies competition between intestinal Prevotella spp.</title>
        <authorList>
            <person name="Galvez E.J.C."/>
            <person name="Iljazovic A."/>
            <person name="Strowig T."/>
        </authorList>
    </citation>
    <scope>NUCLEOTIDE SEQUENCE [LARGE SCALE GENOMIC DNA]</scope>
    <source>
        <strain evidence="10 11">PMUR</strain>
    </source>
</reference>
<dbReference type="PROSITE" id="PS00018">
    <property type="entry name" value="EF_HAND_1"/>
    <property type="match status" value="1"/>
</dbReference>
<dbReference type="Proteomes" id="UP000714420">
    <property type="component" value="Unassembled WGS sequence"/>
</dbReference>
<evidence type="ECO:0000313" key="10">
    <source>
        <dbReference type="EMBL" id="NPD90962.1"/>
    </source>
</evidence>
<dbReference type="Pfam" id="PF07715">
    <property type="entry name" value="Plug"/>
    <property type="match status" value="1"/>
</dbReference>
<dbReference type="EMBL" id="JABKKF010000001">
    <property type="protein sequence ID" value="NPD90962.1"/>
    <property type="molecule type" value="Genomic_DNA"/>
</dbReference>
<dbReference type="Gene3D" id="2.40.170.20">
    <property type="entry name" value="TonB-dependent receptor, beta-barrel domain"/>
    <property type="match status" value="1"/>
</dbReference>
<dbReference type="RefSeq" id="WP_172272528.1">
    <property type="nucleotide sequence ID" value="NZ_CASGMU010000001.1"/>
</dbReference>
<dbReference type="InterPro" id="IPR018247">
    <property type="entry name" value="EF_Hand_1_Ca_BS"/>
</dbReference>
<evidence type="ECO:0000313" key="11">
    <source>
        <dbReference type="Proteomes" id="UP000714420"/>
    </source>
</evidence>
<evidence type="ECO:0000256" key="7">
    <source>
        <dbReference type="PROSITE-ProRule" id="PRU01360"/>
    </source>
</evidence>
<dbReference type="InterPro" id="IPR037066">
    <property type="entry name" value="Plug_dom_sf"/>
</dbReference>
<evidence type="ECO:0000256" key="3">
    <source>
        <dbReference type="ARBA" id="ARBA00022452"/>
    </source>
</evidence>
<dbReference type="NCBIfam" id="TIGR04057">
    <property type="entry name" value="SusC_RagA_signa"/>
    <property type="match status" value="1"/>
</dbReference>
<comment type="similarity">
    <text evidence="7">Belongs to the TonB-dependent receptor family.</text>
</comment>
<dbReference type="Gene3D" id="2.60.40.1120">
    <property type="entry name" value="Carboxypeptidase-like, regulatory domain"/>
    <property type="match status" value="1"/>
</dbReference>
<dbReference type="Pfam" id="PF13715">
    <property type="entry name" value="CarbopepD_reg_2"/>
    <property type="match status" value="1"/>
</dbReference>
<proteinExistence type="inferred from homology"/>
<evidence type="ECO:0000256" key="1">
    <source>
        <dbReference type="ARBA" id="ARBA00004571"/>
    </source>
</evidence>